<dbReference type="KEGG" id="phe:Phep_1037"/>
<dbReference type="EMBL" id="CP001681">
    <property type="protein sequence ID" value="ACU03257.1"/>
    <property type="molecule type" value="Genomic_DNA"/>
</dbReference>
<dbReference type="PANTHER" id="PTHR30273">
    <property type="entry name" value="PERIPLASMIC SIGNAL SENSOR AND SIGMA FACTOR ACTIVATOR FECR-RELATED"/>
    <property type="match status" value="1"/>
</dbReference>
<feature type="domain" description="Protein FecR C-terminal" evidence="4">
    <location>
        <begin position="338"/>
        <end position="406"/>
    </location>
</feature>
<evidence type="ECO:0000259" key="4">
    <source>
        <dbReference type="Pfam" id="PF16344"/>
    </source>
</evidence>
<evidence type="ECO:0000256" key="2">
    <source>
        <dbReference type="SAM" id="Phobius"/>
    </source>
</evidence>
<evidence type="ECO:0000256" key="1">
    <source>
        <dbReference type="SAM" id="MobiDB-lite"/>
    </source>
</evidence>
<dbReference type="InterPro" id="IPR012373">
    <property type="entry name" value="Ferrdict_sens_TM"/>
</dbReference>
<feature type="transmembrane region" description="Helical" evidence="2">
    <location>
        <begin position="74"/>
        <end position="96"/>
    </location>
</feature>
<dbReference type="STRING" id="485917.Phep_1037"/>
<dbReference type="Gene3D" id="2.60.120.1440">
    <property type="match status" value="1"/>
</dbReference>
<dbReference type="Pfam" id="PF04773">
    <property type="entry name" value="FecR"/>
    <property type="match status" value="1"/>
</dbReference>
<gene>
    <name evidence="5" type="ordered locus">Phep_1037</name>
</gene>
<dbReference type="AlphaFoldDB" id="C6Y344"/>
<dbReference type="GO" id="GO:0016989">
    <property type="term" value="F:sigma factor antagonist activity"/>
    <property type="evidence" value="ECO:0007669"/>
    <property type="project" value="TreeGrafter"/>
</dbReference>
<dbReference type="InterPro" id="IPR006860">
    <property type="entry name" value="FecR"/>
</dbReference>
<evidence type="ECO:0000313" key="6">
    <source>
        <dbReference type="Proteomes" id="UP000000852"/>
    </source>
</evidence>
<keyword evidence="2" id="KW-0472">Membrane</keyword>
<feature type="domain" description="FecR protein" evidence="3">
    <location>
        <begin position="161"/>
        <end position="265"/>
    </location>
</feature>
<reference evidence="5 6" key="1">
    <citation type="journal article" date="2009" name="Stand. Genomic Sci.">
        <title>Complete genome sequence of Pedobacter heparinus type strain (HIM 762-3).</title>
        <authorList>
            <person name="Han C."/>
            <person name="Spring S."/>
            <person name="Lapidus A."/>
            <person name="Del Rio T.G."/>
            <person name="Tice H."/>
            <person name="Copeland A."/>
            <person name="Cheng J.F."/>
            <person name="Lucas S."/>
            <person name="Chen F."/>
            <person name="Nolan M."/>
            <person name="Bruce D."/>
            <person name="Goodwin L."/>
            <person name="Pitluck S."/>
            <person name="Ivanova N."/>
            <person name="Mavromatis K."/>
            <person name="Mikhailova N."/>
            <person name="Pati A."/>
            <person name="Chen A."/>
            <person name="Palaniappan K."/>
            <person name="Land M."/>
            <person name="Hauser L."/>
            <person name="Chang Y.J."/>
            <person name="Jeffries C.C."/>
            <person name="Saunders E."/>
            <person name="Chertkov O."/>
            <person name="Brettin T."/>
            <person name="Goker M."/>
            <person name="Rohde M."/>
            <person name="Bristow J."/>
            <person name="Eisen J.A."/>
            <person name="Markowitz V."/>
            <person name="Hugenholtz P."/>
            <person name="Kyrpides N.C."/>
            <person name="Klenk H.P."/>
            <person name="Detter J.C."/>
        </authorList>
    </citation>
    <scope>NUCLEOTIDE SEQUENCE [LARGE SCALE GENOMIC DNA]</scope>
    <source>
        <strain evidence="6">ATCC 13125 / DSM 2366 / CIP 104194 / JCM 7457 / NBRC 12017 / NCIMB 9290 / NRRL B-14731 / HIM 762-3</strain>
    </source>
</reference>
<feature type="compositionally biased region" description="Polar residues" evidence="1">
    <location>
        <begin position="266"/>
        <end position="275"/>
    </location>
</feature>
<dbReference type="Proteomes" id="UP000000852">
    <property type="component" value="Chromosome"/>
</dbReference>
<organism evidence="5 6">
    <name type="scientific">Pedobacter heparinus (strain ATCC 13125 / DSM 2366 / CIP 104194 / JCM 7457 / NBRC 12017 / NCIMB 9290 / NRRL B-14731 / HIM 762-3)</name>
    <dbReference type="NCBI Taxonomy" id="485917"/>
    <lineage>
        <taxon>Bacteria</taxon>
        <taxon>Pseudomonadati</taxon>
        <taxon>Bacteroidota</taxon>
        <taxon>Sphingobacteriia</taxon>
        <taxon>Sphingobacteriales</taxon>
        <taxon>Sphingobacteriaceae</taxon>
        <taxon>Pedobacter</taxon>
    </lineage>
</organism>
<keyword evidence="2" id="KW-0812">Transmembrane</keyword>
<keyword evidence="2" id="KW-1133">Transmembrane helix</keyword>
<evidence type="ECO:0000313" key="5">
    <source>
        <dbReference type="EMBL" id="ACU03257.1"/>
    </source>
</evidence>
<dbReference type="eggNOG" id="COG3712">
    <property type="taxonomic scope" value="Bacteria"/>
</dbReference>
<name>C6Y344_PEDHD</name>
<protein>
    <submittedName>
        <fullName evidence="5">FecR protein</fullName>
    </submittedName>
</protein>
<dbReference type="Gene3D" id="3.55.50.30">
    <property type="match status" value="1"/>
</dbReference>
<keyword evidence="6" id="KW-1185">Reference proteome</keyword>
<dbReference type="InterPro" id="IPR032508">
    <property type="entry name" value="FecR_C"/>
</dbReference>
<dbReference type="Pfam" id="PF16344">
    <property type="entry name" value="FecR_C"/>
    <property type="match status" value="1"/>
</dbReference>
<dbReference type="PANTHER" id="PTHR30273:SF2">
    <property type="entry name" value="PROTEIN FECR"/>
    <property type="match status" value="1"/>
</dbReference>
<proteinExistence type="predicted"/>
<evidence type="ECO:0000259" key="3">
    <source>
        <dbReference type="Pfam" id="PF04773"/>
    </source>
</evidence>
<sequence length="408" mass="44903">MRNDEAYNWPVYHNGHVIGKISYNELMAFLDHKEDAGNIYSHKLHFDLGSVLVALRDMRTDKYKKPQQAISKKLVAGLSSVAVITMALIGLSWMFFKSNTALPDENTTTIVSDKIALTLGSGEQLLLDDTKKGVVINAGSLTYNDGTSIPVTSQKQAAGLTLHTPRGEQYQVTLPDGTKVWLNATSHLKFPSTFAGLTERRVSLDGEAYFEVAKISSNTNGKIRRIPFIVESKGQEIEVLGTHFDVRAYNNEAEVKTTLVEGSVRVTPSSRNNELAKSPDPSLLDPMRTNGVKPAGYYLKLSQAVVLKPNQQAVLTGSALAVKSIDVEEALAWKNGEFAFRNMPLENVMRIVACWYDVDVVYQNKTPDNALLGGTISKTANIVEVLDMLEVIANVKFKVEGRKVTVVQ</sequence>
<dbReference type="HOGENOM" id="CLU_050192_1_0_10"/>
<feature type="region of interest" description="Disordered" evidence="1">
    <location>
        <begin position="266"/>
        <end position="286"/>
    </location>
</feature>
<accession>C6Y344</accession>